<dbReference type="GO" id="GO:0006355">
    <property type="term" value="P:regulation of DNA-templated transcription"/>
    <property type="evidence" value="ECO:0007669"/>
    <property type="project" value="InterPro"/>
</dbReference>
<comment type="caution">
    <text evidence="1">The sequence shown here is derived from an EMBL/GenBank/DDBJ whole genome shotgun (WGS) entry which is preliminary data.</text>
</comment>
<proteinExistence type="predicted"/>
<accession>A0A2I1UBX3</accession>
<dbReference type="EMBL" id="PKIG01000009">
    <property type="protein sequence ID" value="PLA03365.1"/>
    <property type="molecule type" value="Genomic_DNA"/>
</dbReference>
<dbReference type="AlphaFoldDB" id="A0A2I1UBX3"/>
<name>A0A2I1UBX3_STROR</name>
<keyword evidence="2" id="KW-1185">Reference proteome</keyword>
<dbReference type="Proteomes" id="UP000234761">
    <property type="component" value="Unassembled WGS sequence"/>
</dbReference>
<gene>
    <name evidence="1" type="ORF">CYK16_10000</name>
</gene>
<organism evidence="1 2">
    <name type="scientific">Streptococcus oralis subsp. dentisani</name>
    <dbReference type="NCBI Taxonomy" id="1458253"/>
    <lineage>
        <taxon>Bacteria</taxon>
        <taxon>Bacillati</taxon>
        <taxon>Bacillota</taxon>
        <taxon>Bacilli</taxon>
        <taxon>Lactobacillales</taxon>
        <taxon>Streptococcaceae</taxon>
        <taxon>Streptococcus</taxon>
    </lineage>
</organism>
<reference evidence="1 2" key="1">
    <citation type="submission" date="2017-12" db="EMBL/GenBank/DDBJ databases">
        <title>Phylogenetic diversity of female urinary microbiome.</title>
        <authorList>
            <person name="Thomas-White K."/>
            <person name="Wolfe A.J."/>
        </authorList>
    </citation>
    <scope>NUCLEOTIDE SEQUENCE [LARGE SCALE GENOMIC DNA]</scope>
    <source>
        <strain evidence="1 2">UMB0832</strain>
    </source>
</reference>
<dbReference type="Gene3D" id="1.10.1220.10">
    <property type="entry name" value="Met repressor-like"/>
    <property type="match status" value="1"/>
</dbReference>
<evidence type="ECO:0000313" key="1">
    <source>
        <dbReference type="EMBL" id="PLA03365.1"/>
    </source>
</evidence>
<dbReference type="InterPro" id="IPR046257">
    <property type="entry name" value="DUF6290"/>
</dbReference>
<dbReference type="InterPro" id="IPR013321">
    <property type="entry name" value="Arc_rbn_hlx_hlx"/>
</dbReference>
<evidence type="ECO:0000313" key="2">
    <source>
        <dbReference type="Proteomes" id="UP000234761"/>
    </source>
</evidence>
<dbReference type="NCBIfam" id="NF046040">
    <property type="entry name" value="RelB_antitoxin"/>
    <property type="match status" value="1"/>
</dbReference>
<protein>
    <submittedName>
        <fullName evidence="1">Ribbon-helix-helix protein, CopG family</fullName>
    </submittedName>
</protein>
<dbReference type="RefSeq" id="WP_001067142.1">
    <property type="nucleotide sequence ID" value="NZ_PKIG01000009.1"/>
</dbReference>
<sequence length="78" mass="9141">MNNVVTTQISIQLSQELNSLLNAIVEENNTTKTDFIRQAVIEKIEDIYDIKVADEAYKKWVECGRKTFSHEEMMRRYG</sequence>
<dbReference type="Pfam" id="PF19807">
    <property type="entry name" value="DUF6290"/>
    <property type="match status" value="1"/>
</dbReference>